<protein>
    <submittedName>
        <fullName evidence="1">Uncharacterized protein</fullName>
    </submittedName>
</protein>
<accession>A0ABT1E151</accession>
<evidence type="ECO:0000313" key="1">
    <source>
        <dbReference type="EMBL" id="MCO8276553.1"/>
    </source>
</evidence>
<dbReference type="RefSeq" id="WP_253242580.1">
    <property type="nucleotide sequence ID" value="NZ_JAMYJR010000048.1"/>
</dbReference>
<gene>
    <name evidence="1" type="ORF">M1L60_38845</name>
</gene>
<proteinExistence type="predicted"/>
<comment type="caution">
    <text evidence="1">The sequence shown here is derived from an EMBL/GenBank/DDBJ whole genome shotgun (WGS) entry which is preliminary data.</text>
</comment>
<dbReference type="EMBL" id="JAMYJR010000048">
    <property type="protein sequence ID" value="MCO8276553.1"/>
    <property type="molecule type" value="Genomic_DNA"/>
</dbReference>
<sequence>MYGLSGPAVTGVDLLLTNGLRITASLRNGIWGAWWPSDRGDPTGCKLEVRTATGVTTINPYTNRLVFE</sequence>
<dbReference type="Proteomes" id="UP001523369">
    <property type="component" value="Unassembled WGS sequence"/>
</dbReference>
<evidence type="ECO:0000313" key="2">
    <source>
        <dbReference type="Proteomes" id="UP001523369"/>
    </source>
</evidence>
<reference evidence="1 2" key="1">
    <citation type="submission" date="2022-06" db="EMBL/GenBank/DDBJ databases">
        <title>New Species of the Genus Actinoplanes, ActinopZanes ferrugineus.</title>
        <authorList>
            <person name="Ding P."/>
        </authorList>
    </citation>
    <scope>NUCLEOTIDE SEQUENCE [LARGE SCALE GENOMIC DNA]</scope>
    <source>
        <strain evidence="1 2">TRM88003</strain>
    </source>
</reference>
<organism evidence="1 2">
    <name type="scientific">Paractinoplanes aksuensis</name>
    <dbReference type="NCBI Taxonomy" id="2939490"/>
    <lineage>
        <taxon>Bacteria</taxon>
        <taxon>Bacillati</taxon>
        <taxon>Actinomycetota</taxon>
        <taxon>Actinomycetes</taxon>
        <taxon>Micromonosporales</taxon>
        <taxon>Micromonosporaceae</taxon>
        <taxon>Paractinoplanes</taxon>
    </lineage>
</organism>
<keyword evidence="2" id="KW-1185">Reference proteome</keyword>
<name>A0ABT1E151_9ACTN</name>